<protein>
    <recommendedName>
        <fullName evidence="4">Ribosome assembly protein 3</fullName>
    </recommendedName>
</protein>
<evidence type="ECO:0000313" key="10">
    <source>
        <dbReference type="EMBL" id="KJY00296.1"/>
    </source>
</evidence>
<dbReference type="PANTHER" id="PTHR28127:SF1">
    <property type="entry name" value="RIBOSOME ASSEMBLY PROTEIN 3"/>
    <property type="match status" value="1"/>
</dbReference>
<dbReference type="EMBL" id="LAFY01000328">
    <property type="protein sequence ID" value="KJY00296.1"/>
    <property type="molecule type" value="Genomic_DNA"/>
</dbReference>
<organism evidence="10 11">
    <name type="scientific">Zymoseptoria brevis</name>
    <dbReference type="NCBI Taxonomy" id="1047168"/>
    <lineage>
        <taxon>Eukaryota</taxon>
        <taxon>Fungi</taxon>
        <taxon>Dikarya</taxon>
        <taxon>Ascomycota</taxon>
        <taxon>Pezizomycotina</taxon>
        <taxon>Dothideomycetes</taxon>
        <taxon>Dothideomycetidae</taxon>
        <taxon>Mycosphaerellales</taxon>
        <taxon>Mycosphaerellaceae</taxon>
        <taxon>Zymoseptoria</taxon>
    </lineage>
</organism>
<keyword evidence="6" id="KW-0539">Nucleus</keyword>
<evidence type="ECO:0000256" key="3">
    <source>
        <dbReference type="ARBA" id="ARBA00006256"/>
    </source>
</evidence>
<dbReference type="InterPro" id="IPR028217">
    <property type="entry name" value="Rsa3_C"/>
</dbReference>
<evidence type="ECO:0000256" key="2">
    <source>
        <dbReference type="ARBA" id="ARBA00004604"/>
    </source>
</evidence>
<comment type="function">
    <text evidence="1">Required for efficient biogenesis of the 60S ribosomal subunit.</text>
</comment>
<feature type="domain" description="Ribosome-assembly protein 3 C-terminal" evidence="9">
    <location>
        <begin position="92"/>
        <end position="137"/>
    </location>
</feature>
<dbReference type="GO" id="GO:0030687">
    <property type="term" value="C:preribosome, large subunit precursor"/>
    <property type="evidence" value="ECO:0007669"/>
    <property type="project" value="TreeGrafter"/>
</dbReference>
<accession>A0A0F4GVP5</accession>
<dbReference type="OrthoDB" id="69550at2759"/>
<dbReference type="Pfam" id="PF14615">
    <property type="entry name" value="Rsa3"/>
    <property type="match status" value="1"/>
</dbReference>
<feature type="region of interest" description="Disordered" evidence="8">
    <location>
        <begin position="1"/>
        <end position="69"/>
    </location>
</feature>
<dbReference type="GO" id="GO:0005730">
    <property type="term" value="C:nucleolus"/>
    <property type="evidence" value="ECO:0007669"/>
    <property type="project" value="UniProtKB-SubCell"/>
</dbReference>
<evidence type="ECO:0000256" key="8">
    <source>
        <dbReference type="SAM" id="MobiDB-lite"/>
    </source>
</evidence>
<evidence type="ECO:0000256" key="5">
    <source>
        <dbReference type="ARBA" id="ARBA00022517"/>
    </source>
</evidence>
<gene>
    <name evidence="10" type="ORF">TI39_contig336g00062</name>
</gene>
<evidence type="ECO:0000256" key="4">
    <source>
        <dbReference type="ARBA" id="ARBA00015339"/>
    </source>
</evidence>
<dbReference type="STRING" id="1047168.A0A0F4GVP5"/>
<name>A0A0F4GVP5_9PEZI</name>
<comment type="subcellular location">
    <subcellularLocation>
        <location evidence="2">Nucleus</location>
        <location evidence="2">Nucleolus</location>
    </subcellularLocation>
</comment>
<evidence type="ECO:0000256" key="7">
    <source>
        <dbReference type="ARBA" id="ARBA00023274"/>
    </source>
</evidence>
<evidence type="ECO:0000256" key="6">
    <source>
        <dbReference type="ARBA" id="ARBA00023242"/>
    </source>
</evidence>
<dbReference type="Proteomes" id="UP000033647">
    <property type="component" value="Unassembled WGS sequence"/>
</dbReference>
<dbReference type="AlphaFoldDB" id="A0A0F4GVP5"/>
<evidence type="ECO:0000259" key="9">
    <source>
        <dbReference type="Pfam" id="PF14615"/>
    </source>
</evidence>
<evidence type="ECO:0000256" key="1">
    <source>
        <dbReference type="ARBA" id="ARBA00003035"/>
    </source>
</evidence>
<evidence type="ECO:0000313" key="11">
    <source>
        <dbReference type="Proteomes" id="UP000033647"/>
    </source>
</evidence>
<comment type="caution">
    <text evidence="10">The sequence shown here is derived from an EMBL/GenBank/DDBJ whole genome shotgun (WGS) entry which is preliminary data.</text>
</comment>
<feature type="compositionally biased region" description="Basic residues" evidence="8">
    <location>
        <begin position="7"/>
        <end position="16"/>
    </location>
</feature>
<feature type="compositionally biased region" description="Low complexity" evidence="8">
    <location>
        <begin position="35"/>
        <end position="45"/>
    </location>
</feature>
<comment type="similarity">
    <text evidence="3">Belongs to the RSA3 family.</text>
</comment>
<keyword evidence="5" id="KW-0690">Ribosome biogenesis</keyword>
<proteinExistence type="inferred from homology"/>
<dbReference type="InterPro" id="IPR051898">
    <property type="entry name" value="Ribosome_Assembly_3"/>
</dbReference>
<dbReference type="PANTHER" id="PTHR28127">
    <property type="entry name" value="RIBOSOME ASSEMBLY PROTEIN 3"/>
    <property type="match status" value="1"/>
</dbReference>
<keyword evidence="7" id="KW-0687">Ribonucleoprotein</keyword>
<reference evidence="10 11" key="1">
    <citation type="submission" date="2015-03" db="EMBL/GenBank/DDBJ databases">
        <title>RNA-seq based gene annotation and comparative genomics of four Zymoseptoria species reveal species-specific pathogenicity related genes and transposable element activity.</title>
        <authorList>
            <person name="Grandaubert J."/>
            <person name="Bhattacharyya A."/>
            <person name="Stukenbrock E.H."/>
        </authorList>
    </citation>
    <scope>NUCLEOTIDE SEQUENCE [LARGE SCALE GENOMIC DNA]</scope>
    <source>
        <strain evidence="10 11">Zb18110</strain>
    </source>
</reference>
<dbReference type="GO" id="GO:0000027">
    <property type="term" value="P:ribosomal large subunit assembly"/>
    <property type="evidence" value="ECO:0007669"/>
    <property type="project" value="TreeGrafter"/>
</dbReference>
<sequence>MAPDKTIKKRRNKRKSRTEVSSPISSDNESATSTPEPVSEVPQEQPIKKQKKSKSTSNAPARWDDEVASHSIVIPPQEISKISQDQAHEKAFSDFILRQTTNEFANDLDKLRSAGDFNERSVPMLVRALRQGTACFSVEERVAVGKAVEA</sequence>
<keyword evidence="11" id="KW-1185">Reference proteome</keyword>
<feature type="compositionally biased region" description="Polar residues" evidence="8">
    <location>
        <begin position="19"/>
        <end position="34"/>
    </location>
</feature>